<dbReference type="Gene3D" id="1.25.40.10">
    <property type="entry name" value="Tetratricopeptide repeat domain"/>
    <property type="match status" value="1"/>
</dbReference>
<keyword evidence="4" id="KW-1185">Reference proteome</keyword>
<dbReference type="EMBL" id="VOLR01000003">
    <property type="protein sequence ID" value="TWX62390.1"/>
    <property type="molecule type" value="Genomic_DNA"/>
</dbReference>
<evidence type="ECO:0008006" key="6">
    <source>
        <dbReference type="Google" id="ProtNLM"/>
    </source>
</evidence>
<feature type="signal peptide" evidence="1">
    <location>
        <begin position="1"/>
        <end position="23"/>
    </location>
</feature>
<dbReference type="RefSeq" id="WP_146797768.1">
    <property type="nucleotide sequence ID" value="NZ_VOLP01000004.1"/>
</dbReference>
<dbReference type="SUPFAM" id="SSF48452">
    <property type="entry name" value="TPR-like"/>
    <property type="match status" value="1"/>
</dbReference>
<evidence type="ECO:0000313" key="5">
    <source>
        <dbReference type="Proteomes" id="UP000321917"/>
    </source>
</evidence>
<dbReference type="AlphaFoldDB" id="A0A5C6QUX8"/>
<name>A0A5C6QUX8_9GAMM</name>
<keyword evidence="1" id="KW-0732">Signal</keyword>
<accession>A0A5C6QUX8</accession>
<evidence type="ECO:0000313" key="3">
    <source>
        <dbReference type="EMBL" id="TWX72278.1"/>
    </source>
</evidence>
<dbReference type="InterPro" id="IPR011990">
    <property type="entry name" value="TPR-like_helical_dom_sf"/>
</dbReference>
<reference evidence="3 5" key="1">
    <citation type="submission" date="2019-07" db="EMBL/GenBank/DDBJ databases">
        <title>Genomes of sea-ice associated Colwellia species.</title>
        <authorList>
            <person name="Bowman J.P."/>
        </authorList>
    </citation>
    <scope>NUCLEOTIDE SEQUENCE [LARGE SCALE GENOMIC DNA]</scope>
    <source>
        <strain evidence="2 4">ACAM 607</strain>
        <strain evidence="3 5">IC036</strain>
    </source>
</reference>
<evidence type="ECO:0000313" key="2">
    <source>
        <dbReference type="EMBL" id="TWX62390.1"/>
    </source>
</evidence>
<protein>
    <recommendedName>
        <fullName evidence="6">Tetratricopeptide repeat protein</fullName>
    </recommendedName>
</protein>
<evidence type="ECO:0000256" key="1">
    <source>
        <dbReference type="SAM" id="SignalP"/>
    </source>
</evidence>
<comment type="caution">
    <text evidence="3">The sequence shown here is derived from an EMBL/GenBank/DDBJ whole genome shotgun (WGS) entry which is preliminary data.</text>
</comment>
<organism evidence="3 5">
    <name type="scientific">Colwellia hornerae</name>
    <dbReference type="NCBI Taxonomy" id="89402"/>
    <lineage>
        <taxon>Bacteria</taxon>
        <taxon>Pseudomonadati</taxon>
        <taxon>Pseudomonadota</taxon>
        <taxon>Gammaproteobacteria</taxon>
        <taxon>Alteromonadales</taxon>
        <taxon>Colwelliaceae</taxon>
        <taxon>Colwellia</taxon>
    </lineage>
</organism>
<dbReference type="Proteomes" id="UP000321525">
    <property type="component" value="Unassembled WGS sequence"/>
</dbReference>
<gene>
    <name evidence="2" type="ORF">ESZ26_03105</name>
    <name evidence="3" type="ORF">ESZ27_00260</name>
</gene>
<sequence length="172" mass="18607">MKTTLALLTPLLITLLISNPVSAFESDIALKVAVVKDAAGTQDIVKGNFNKSINKLTKRHQDESSYNSHMSLCVAYLQADNAKQSESACTAAIDSIEAMNLTNTNGLYLKSLSYSNRGISRYKNNNISGALADLNQAILIDKNTITLGNLKIIKQKAYRLASLSETSPLIAD</sequence>
<proteinExistence type="predicted"/>
<dbReference type="EMBL" id="VOLQ01000001">
    <property type="protein sequence ID" value="TWX72278.1"/>
    <property type="molecule type" value="Genomic_DNA"/>
</dbReference>
<dbReference type="OrthoDB" id="6226635at2"/>
<feature type="chain" id="PRO_5022823586" description="Tetratricopeptide repeat protein" evidence="1">
    <location>
        <begin position="24"/>
        <end position="172"/>
    </location>
</feature>
<dbReference type="Proteomes" id="UP000321917">
    <property type="component" value="Unassembled WGS sequence"/>
</dbReference>
<evidence type="ECO:0000313" key="4">
    <source>
        <dbReference type="Proteomes" id="UP000321525"/>
    </source>
</evidence>